<feature type="domain" description="PI3K/PI4K catalytic" evidence="18">
    <location>
        <begin position="2559"/>
        <end position="2874"/>
    </location>
</feature>
<evidence type="ECO:0000256" key="5">
    <source>
        <dbReference type="ARBA" id="ARBA00014619"/>
    </source>
</evidence>
<dbReference type="InterPro" id="IPR000403">
    <property type="entry name" value="PI3/4_kinase_cat_dom"/>
</dbReference>
<dbReference type="Pfam" id="PF02259">
    <property type="entry name" value="FAT"/>
    <property type="match status" value="1"/>
</dbReference>
<evidence type="ECO:0000313" key="21">
    <source>
        <dbReference type="EMBL" id="KAF2486338.1"/>
    </source>
</evidence>
<gene>
    <name evidence="21" type="ORF">BDY17DRAFT_351260</name>
</gene>
<dbReference type="EC" id="2.7.11.1" evidence="4 16"/>
<dbReference type="InterPro" id="IPR036940">
    <property type="entry name" value="PI3/4_kinase_cat_sf"/>
</dbReference>
<evidence type="ECO:0000256" key="15">
    <source>
        <dbReference type="ARBA" id="ARBA00048679"/>
    </source>
</evidence>
<evidence type="ECO:0000259" key="19">
    <source>
        <dbReference type="PROSITE" id="PS51189"/>
    </source>
</evidence>
<dbReference type="CDD" id="cd05171">
    <property type="entry name" value="PIKKc_ATM"/>
    <property type="match status" value="1"/>
</dbReference>
<evidence type="ECO:0000259" key="18">
    <source>
        <dbReference type="PROSITE" id="PS50290"/>
    </source>
</evidence>
<dbReference type="SUPFAM" id="SSF56112">
    <property type="entry name" value="Protein kinase-like (PK-like)"/>
    <property type="match status" value="1"/>
</dbReference>
<keyword evidence="22" id="KW-1185">Reference proteome</keyword>
<dbReference type="GO" id="GO:0000781">
    <property type="term" value="C:chromosome, telomeric region"/>
    <property type="evidence" value="ECO:0007669"/>
    <property type="project" value="UniProtKB-SubCell"/>
</dbReference>
<comment type="catalytic activity">
    <reaction evidence="14 16">
        <text>L-threonyl-[protein] + ATP = O-phospho-L-threonyl-[protein] + ADP + H(+)</text>
        <dbReference type="Rhea" id="RHEA:46608"/>
        <dbReference type="Rhea" id="RHEA-COMP:11060"/>
        <dbReference type="Rhea" id="RHEA-COMP:11605"/>
        <dbReference type="ChEBI" id="CHEBI:15378"/>
        <dbReference type="ChEBI" id="CHEBI:30013"/>
        <dbReference type="ChEBI" id="CHEBI:30616"/>
        <dbReference type="ChEBI" id="CHEBI:61977"/>
        <dbReference type="ChEBI" id="CHEBI:456216"/>
        <dbReference type="EC" id="2.7.11.1"/>
    </reaction>
</comment>
<dbReference type="Pfam" id="PF00454">
    <property type="entry name" value="PI3_PI4_kinase"/>
    <property type="match status" value="1"/>
</dbReference>
<dbReference type="InterPro" id="IPR044107">
    <property type="entry name" value="PIKKc_ATM"/>
</dbReference>
<dbReference type="InterPro" id="IPR011009">
    <property type="entry name" value="Kinase-like_dom_sf"/>
</dbReference>
<keyword evidence="11 16" id="KW-0067">ATP-binding</keyword>
<dbReference type="GO" id="GO:0004674">
    <property type="term" value="F:protein serine/threonine kinase activity"/>
    <property type="evidence" value="ECO:0007669"/>
    <property type="project" value="UniProtKB-KW"/>
</dbReference>
<dbReference type="GO" id="GO:0006281">
    <property type="term" value="P:DNA repair"/>
    <property type="evidence" value="ECO:0007669"/>
    <property type="project" value="InterPro"/>
</dbReference>
<evidence type="ECO:0000256" key="10">
    <source>
        <dbReference type="ARBA" id="ARBA00022777"/>
    </source>
</evidence>
<dbReference type="Gene3D" id="3.30.1010.10">
    <property type="entry name" value="Phosphatidylinositol 3-kinase Catalytic Subunit, Chain A, domain 4"/>
    <property type="match status" value="1"/>
</dbReference>
<dbReference type="InterPro" id="IPR014009">
    <property type="entry name" value="PIK_FAT"/>
</dbReference>
<evidence type="ECO:0000256" key="2">
    <source>
        <dbReference type="ARBA" id="ARBA00010769"/>
    </source>
</evidence>
<dbReference type="PANTHER" id="PTHR37079">
    <property type="entry name" value="SERINE/THREONINE-PROTEIN KINASE ATM"/>
    <property type="match status" value="1"/>
</dbReference>
<dbReference type="InterPro" id="IPR003152">
    <property type="entry name" value="FATC_dom"/>
</dbReference>
<sequence length="2917" mass="324584">MSGEVTLDVALLRVESNTVKDRVEGLKDLKHILRSNSKYDTLSDLSFHRIYEVLFGVAISEKSAFLKGKTTTTRGAAENRLSSCASALRLAVEVGVRYVRLKTVRSVLDHVSDAFTVPNGGFCEPVALDYAKCLRFLLGYQPHVEHLSKDQREKAAKFCLDCIEIARAELEDDDGAFPDAGFVSTTSSRSHAKQSGNSQGSRALAKQIVEEMVACLALLMAAPNAAPGAHASSLLTSLNTLLRSGAMAGTARQDAFAAINRILAWTRTEDVHLTRKMTSPLVRLIKQHWSAKTSFDKALTAFRDEMLITLVYLRPYLFSAAHHEQDSSLRSELSGLLDVMTNEYGKRPERDQLRLEDIRLDLHGSSVATFGEISTPIFRLRCANGRAESAWTMVYMLSSVCHTLSNDDQDHALSEDSDGEDEINIRPRKRQRLTEQLDEVLAASTTGTASTRVCALQILTFLAQQRPFGVKRLIKVIDNLSVSSADDTPVVSSWAMLALASFASQTNSTSSPLSSHWLSVWQIATRAMSNTLTCRAACHLIRLMLEAHLVPQPNVLELVQTMTTSLDLNGPSAISDSVAHLLLLSIAKSQQINPASSNATAESILGWLFRSFRPSKFADREYAAQHVLLDPVDVTALLSGCLGHRGHDGTCPQFSVWDIVGQLVLECSQQQDLIAYLLLLPEPYTGALASVQAEDRAKASSHLSRSGCEAPVLNHLISEIHRAQDEWNQLVHDKPQTISLDVFTSLCRSCLIATCIAFCHSFRDARRQGQLQERVKDLLKAIADFLPNQHCTQDKVDSMLITFSSSCSGLLNNGRMVEHSRCEQYICQTISRGLANRAAAHRSLNGMNGADDEMDLEFADESQASRRSGSAVDAPEPKNDFAARFSTAALRATTATYAMAIKIKAGAEERGGSDTPSALIVDYILSLPESSIMLSHSVISSLSNLGIEITTEDCYRLMDFFAERILRAYVYERSEVALGAVLNIMSSCAATLTNESDKSLYDLGIDMYNWYTSIVLRAGVLSPAVQISVATLLLRLCHVNTDYGRDEGQDVPSVRTSLFKLVRLGSVSVKHFLAARISTIFGLFVLSNHARMFEDLQESLPQDPDCLEGIAMRLLFLAKLASAWPSLLRQCVYYIFETAGQVGEASDHASRNIAELAAALKFSSSRKLFQLFAPQLLHTWLQNNTVKNLPFAVFQYADLRSLLENNRSEITAQLLLQTKGTGLDVVVEALNTTTKSLVTSSFAKCAAYCIGQDITNITPGTNVATCENRLKSVIESKEEYRQLIDENFPSIMSQLYLSAQQEDPDDSWLQKREAFGAAAKLLAEMKAFSHSEKNVPTSQDPCFRSKLLCDEIERLCRRAHLDPTNAWDTSSFALAVRTVTDALDGALGSLQNCLVIRKLRLLVCMGGEVVFSGLPLEMLLHALRPFLADSQCADDVIGIVQVLFLHGEQYLQANPAFLYGIAILMVLQMRQHTLAIPDSTTQESQRKSTVQRMQKLQAWLVDYLKRHQPKGSSLQTDIHARITDTLISVHLPGNARKGSPESTLLLLLLAEENHDTIAERDRQQALLMLSKDFQVPLAVLDDCLESDDDCLRLAEPLINAVRVGGASRAFQTWAVNALGRAYAASGVRPLLVANDRRTANRSKPLTGIARSQATIAFRFSKNLYSIDRAEASLADYTLRRILTSFSNNEEAVEFQQMLPPAAVPALVGGTLGYEPSYFSPLPETGQSLRQALEVDPGTSVEQWAQRVGVILCSQAVDTAILSALTTALQHSPVLALEFLPCIVHILLAKQLEQDPQLRTELSTSITAHLNDDKDHVEKKQRFLIELLVYLRKQPLPGEHTHSDRLKWIEVDWLVASKAAQRCGMSTAALLFAESSSSPAQSSRRTSSRTSLSQTSITQVPKELLLSIFEAVEEPDSFYGVEQSHTLESVLDRLDYEKDGYGSLMFRSAQTDTHLRLSHELSTKDNTGMIRSLSMLNLDSLTFALLSSGRGREASSEELLRTARRLQQWDMMPPDGSNGPTSNTFSAFQQLSRTNDRQSALMTLQDVMNKHIEPLLNDSQTKTLSHEWFSTLASFTEIGEVISCTQESSLRGKWSQMLKRQSWMSQASYEHFQPLLSNRNTLFSVLAQNKALLGDMRVGLKECRLMETMTSLAISRLARDHGQLQEALSATSLCNSLVGDDLAVRADVAVKYETASVLWGLGEVAASINILQTIANLSEDEHQDILVGRSEILAQLGRQTADARLEKPDDILIKYLKPAISHLQDNRSGPEAGKAFYEFATFCDKQLQSPSLAEDINRITKMRQRKLDELQELQRVPGRGHRSDEESREHKRSIEKAKTWYDIDHTEYLRLKRSHDTFMQQSLQNYLLALAASDEHDISVLRFFTLWIEHADVVNANTTVSKLLPRVQSWKFVVLVNQLMSRLEQDGSVFQSSLKALVTRICSQHPHHSLHQLFSSTRRPTSKDQALVARYEVATEIRQQVRKESKTGEVMERIFQADNCYLALANKDMSGAHSRVAMKDVNEAYQIVKRVPTLHVPPPTMDVPLRADGDYADLPTIAKFGSVLSFMSGQSRPKRLTAYAANGQAYVQLFKGPPGKDDLRQDAIMEQVFGEVSKMLQNHKTTRQRNLHVRTYKVIPLSSQTGIIEFVPNSISLSDYLVPAHERYHPQDYKLSTARQKIEQARPHSVDTRVKEYQKVCDHLHPVLRHFFFERFKDPDEWFEKRTAYTRTTATISILGYVLGLGDRHCQNIMLDEKTGEVVHIDLGIAFEAGRVLPIPELVPFRLSRDVVDGMGITKTEGVFRRCCEFTMDALWQDKDSIMTLLNVLRYDPLYTWTVSPLRARRMQEEASRNVADATETGEGASARKKGQEAGEAERALSVVEKKLSKTLSTAATVNELIQRAADVRNLATLFGGWSAFY</sequence>
<evidence type="ECO:0000256" key="1">
    <source>
        <dbReference type="ARBA" id="ARBA00004123"/>
    </source>
</evidence>
<dbReference type="PROSITE" id="PS51190">
    <property type="entry name" value="FATC"/>
    <property type="match status" value="1"/>
</dbReference>
<evidence type="ECO:0000256" key="14">
    <source>
        <dbReference type="ARBA" id="ARBA00047899"/>
    </source>
</evidence>
<keyword evidence="6 16" id="KW-0723">Serine/threonine-protein kinase</keyword>
<dbReference type="GO" id="GO:0005634">
    <property type="term" value="C:nucleus"/>
    <property type="evidence" value="ECO:0007669"/>
    <property type="project" value="UniProtKB-SubCell"/>
</dbReference>
<dbReference type="SMART" id="SM00146">
    <property type="entry name" value="PI3Kc"/>
    <property type="match status" value="1"/>
</dbReference>
<dbReference type="GO" id="GO:0035556">
    <property type="term" value="P:intracellular signal transduction"/>
    <property type="evidence" value="ECO:0007669"/>
    <property type="project" value="UniProtKB-ARBA"/>
</dbReference>
<dbReference type="GeneID" id="54479206"/>
<dbReference type="InterPro" id="IPR003151">
    <property type="entry name" value="PIK-rel_kinase_FAT"/>
</dbReference>
<organism evidence="21 22">
    <name type="scientific">Neohortaea acidophila</name>
    <dbReference type="NCBI Taxonomy" id="245834"/>
    <lineage>
        <taxon>Eukaryota</taxon>
        <taxon>Fungi</taxon>
        <taxon>Dikarya</taxon>
        <taxon>Ascomycota</taxon>
        <taxon>Pezizomycotina</taxon>
        <taxon>Dothideomycetes</taxon>
        <taxon>Dothideomycetidae</taxon>
        <taxon>Mycosphaerellales</taxon>
        <taxon>Teratosphaeriaceae</taxon>
        <taxon>Neohortaea</taxon>
    </lineage>
</organism>
<dbReference type="SMART" id="SM01343">
    <property type="entry name" value="FATC"/>
    <property type="match status" value="1"/>
</dbReference>
<comment type="function">
    <text evidence="13 16">Serine/threonine protein kinase which activates checkpoint signaling upon genotoxic stresses such as ionizing radiation (IR), ultraviolet light (UV), or DNA replication stalling, thereby acting as a DNA damage sensor. Recognizes the substrate consensus sequence [ST]-Q. Phosphorylates histone H2A to form H2AS128ph (gamma-H2A) at sites of DNA damage, involved in the regulation of DNA damage response mechanism. Required for the control of telomere length and genome stability.</text>
</comment>
<evidence type="ECO:0000256" key="6">
    <source>
        <dbReference type="ARBA" id="ARBA00022527"/>
    </source>
</evidence>
<dbReference type="InterPro" id="IPR018936">
    <property type="entry name" value="PI3/4_kinase_CS"/>
</dbReference>
<proteinExistence type="inferred from homology"/>
<feature type="domain" description="FATC" evidence="20">
    <location>
        <begin position="2885"/>
        <end position="2917"/>
    </location>
</feature>
<comment type="subcellular location">
    <subcellularLocation>
        <location evidence="16">Chromosome</location>
        <location evidence="16">Telomere</location>
    </subcellularLocation>
    <subcellularLocation>
        <location evidence="1 16">Nucleus</location>
    </subcellularLocation>
</comment>
<dbReference type="RefSeq" id="XP_033592907.1">
    <property type="nucleotide sequence ID" value="XM_033738204.1"/>
</dbReference>
<keyword evidence="8 16" id="KW-0547">Nucleotide-binding</keyword>
<keyword evidence="12 16" id="KW-0539">Nucleus</keyword>
<evidence type="ECO:0000256" key="16">
    <source>
        <dbReference type="RuleBase" id="RU365027"/>
    </source>
</evidence>
<evidence type="ECO:0000256" key="3">
    <source>
        <dbReference type="ARBA" id="ARBA00011370"/>
    </source>
</evidence>
<dbReference type="PROSITE" id="PS00916">
    <property type="entry name" value="PI3_4_KINASE_2"/>
    <property type="match status" value="1"/>
</dbReference>
<dbReference type="Pfam" id="PF11640">
    <property type="entry name" value="TAN"/>
    <property type="match status" value="1"/>
</dbReference>
<reference evidence="21" key="1">
    <citation type="journal article" date="2020" name="Stud. Mycol.">
        <title>101 Dothideomycetes genomes: a test case for predicting lifestyles and emergence of pathogens.</title>
        <authorList>
            <person name="Haridas S."/>
            <person name="Albert R."/>
            <person name="Binder M."/>
            <person name="Bloem J."/>
            <person name="Labutti K."/>
            <person name="Salamov A."/>
            <person name="Andreopoulos B."/>
            <person name="Baker S."/>
            <person name="Barry K."/>
            <person name="Bills G."/>
            <person name="Bluhm B."/>
            <person name="Cannon C."/>
            <person name="Castanera R."/>
            <person name="Culley D."/>
            <person name="Daum C."/>
            <person name="Ezra D."/>
            <person name="Gonzalez J."/>
            <person name="Henrissat B."/>
            <person name="Kuo A."/>
            <person name="Liang C."/>
            <person name="Lipzen A."/>
            <person name="Lutzoni F."/>
            <person name="Magnuson J."/>
            <person name="Mondo S."/>
            <person name="Nolan M."/>
            <person name="Ohm R."/>
            <person name="Pangilinan J."/>
            <person name="Park H.-J."/>
            <person name="Ramirez L."/>
            <person name="Alfaro M."/>
            <person name="Sun H."/>
            <person name="Tritt A."/>
            <person name="Yoshinaga Y."/>
            <person name="Zwiers L.-H."/>
            <person name="Turgeon B."/>
            <person name="Goodwin S."/>
            <person name="Spatafora J."/>
            <person name="Crous P."/>
            <person name="Grigoriev I."/>
        </authorList>
    </citation>
    <scope>NUCLEOTIDE SEQUENCE</scope>
    <source>
        <strain evidence="21">CBS 113389</strain>
    </source>
</reference>
<evidence type="ECO:0000256" key="4">
    <source>
        <dbReference type="ARBA" id="ARBA00012513"/>
    </source>
</evidence>
<keyword evidence="16" id="KW-0158">Chromosome</keyword>
<dbReference type="EMBL" id="MU001632">
    <property type="protein sequence ID" value="KAF2486338.1"/>
    <property type="molecule type" value="Genomic_DNA"/>
</dbReference>
<comment type="similarity">
    <text evidence="2 16">Belongs to the PI3/PI4-kinase family. ATM subfamily.</text>
</comment>
<evidence type="ECO:0000256" key="12">
    <source>
        <dbReference type="ARBA" id="ARBA00023242"/>
    </source>
</evidence>
<evidence type="ECO:0000256" key="7">
    <source>
        <dbReference type="ARBA" id="ARBA00022679"/>
    </source>
</evidence>
<evidence type="ECO:0000256" key="13">
    <source>
        <dbReference type="ARBA" id="ARBA00025079"/>
    </source>
</evidence>
<keyword evidence="16" id="KW-0156">Chromatin regulator</keyword>
<keyword evidence="10 16" id="KW-0418">Kinase</keyword>
<comment type="subunit">
    <text evidence="3">Associates with DNA double-strand breaks.</text>
</comment>
<dbReference type="PROSITE" id="PS51189">
    <property type="entry name" value="FAT"/>
    <property type="match status" value="1"/>
</dbReference>
<name>A0A6A6Q1I0_9PEZI</name>
<dbReference type="OrthoDB" id="381190at2759"/>
<dbReference type="SUPFAM" id="SSF48371">
    <property type="entry name" value="ARM repeat"/>
    <property type="match status" value="1"/>
</dbReference>
<dbReference type="PROSITE" id="PS50290">
    <property type="entry name" value="PI3_4_KINASE_3"/>
    <property type="match status" value="1"/>
</dbReference>
<dbReference type="GO" id="GO:0005524">
    <property type="term" value="F:ATP binding"/>
    <property type="evidence" value="ECO:0007669"/>
    <property type="project" value="UniProtKB-KW"/>
</dbReference>
<dbReference type="Proteomes" id="UP000799767">
    <property type="component" value="Unassembled WGS sequence"/>
</dbReference>
<evidence type="ECO:0000256" key="11">
    <source>
        <dbReference type="ARBA" id="ARBA00022840"/>
    </source>
</evidence>
<evidence type="ECO:0000313" key="22">
    <source>
        <dbReference type="Proteomes" id="UP000799767"/>
    </source>
</evidence>
<feature type="domain" description="FAT" evidence="19">
    <location>
        <begin position="1854"/>
        <end position="2458"/>
    </location>
</feature>
<keyword evidence="9 16" id="KW-0227">DNA damage</keyword>
<dbReference type="SMART" id="SM01342">
    <property type="entry name" value="TAN"/>
    <property type="match status" value="1"/>
</dbReference>
<dbReference type="InterPro" id="IPR016024">
    <property type="entry name" value="ARM-type_fold"/>
</dbReference>
<feature type="region of interest" description="Disordered" evidence="17">
    <location>
        <begin position="2845"/>
        <end position="2871"/>
    </location>
</feature>
<protein>
    <recommendedName>
        <fullName evidence="5 16">Serine/threonine-protein kinase Tel1</fullName>
        <ecNumber evidence="4 16">2.7.11.1</ecNumber>
    </recommendedName>
</protein>
<keyword evidence="7 16" id="KW-0808">Transferase</keyword>
<comment type="catalytic activity">
    <reaction evidence="15">
        <text>L-seryl-[protein] + ATP = O-phospho-L-seryl-[protein] + ADP + H(+)</text>
        <dbReference type="Rhea" id="RHEA:17989"/>
        <dbReference type="Rhea" id="RHEA-COMP:9863"/>
        <dbReference type="Rhea" id="RHEA-COMP:11604"/>
        <dbReference type="ChEBI" id="CHEBI:15378"/>
        <dbReference type="ChEBI" id="CHEBI:29999"/>
        <dbReference type="ChEBI" id="CHEBI:30616"/>
        <dbReference type="ChEBI" id="CHEBI:83421"/>
        <dbReference type="ChEBI" id="CHEBI:456216"/>
        <dbReference type="EC" id="2.7.11.1"/>
    </reaction>
</comment>
<evidence type="ECO:0000256" key="8">
    <source>
        <dbReference type="ARBA" id="ARBA00022741"/>
    </source>
</evidence>
<dbReference type="Pfam" id="PF02260">
    <property type="entry name" value="FATC"/>
    <property type="match status" value="1"/>
</dbReference>
<evidence type="ECO:0000256" key="9">
    <source>
        <dbReference type="ARBA" id="ARBA00022763"/>
    </source>
</evidence>
<dbReference type="InterPro" id="IPR021668">
    <property type="entry name" value="TAN"/>
</dbReference>
<dbReference type="PANTHER" id="PTHR37079:SF4">
    <property type="entry name" value="SERINE_THREONINE-PROTEIN KINASE ATM"/>
    <property type="match status" value="1"/>
</dbReference>
<dbReference type="GO" id="GO:0006325">
    <property type="term" value="P:chromatin organization"/>
    <property type="evidence" value="ECO:0007669"/>
    <property type="project" value="UniProtKB-KW"/>
</dbReference>
<accession>A0A6A6Q1I0</accession>
<dbReference type="Gene3D" id="1.10.1070.11">
    <property type="entry name" value="Phosphatidylinositol 3-/4-kinase, catalytic domain"/>
    <property type="match status" value="1"/>
</dbReference>
<evidence type="ECO:0000256" key="17">
    <source>
        <dbReference type="SAM" id="MobiDB-lite"/>
    </source>
</evidence>
<evidence type="ECO:0000259" key="20">
    <source>
        <dbReference type="PROSITE" id="PS51190"/>
    </source>
</evidence>
<keyword evidence="16" id="KW-0779">Telomere</keyword>
<dbReference type="InterPro" id="IPR038980">
    <property type="entry name" value="ATM_plant"/>
</dbReference>